<dbReference type="OrthoDB" id="9950746at2"/>
<dbReference type="AlphaFoldDB" id="A0A286GZK5"/>
<name>A0A286GZK5_9PROT</name>
<protein>
    <submittedName>
        <fullName evidence="1">Uncharacterized protein</fullName>
    </submittedName>
</protein>
<dbReference type="RefSeq" id="WP_097281236.1">
    <property type="nucleotide sequence ID" value="NZ_OCNJ01000013.1"/>
</dbReference>
<dbReference type="EMBL" id="OCNJ01000013">
    <property type="protein sequence ID" value="SOE00494.1"/>
    <property type="molecule type" value="Genomic_DNA"/>
</dbReference>
<gene>
    <name evidence="1" type="ORF">SAMN05421508_1133</name>
</gene>
<evidence type="ECO:0000313" key="2">
    <source>
        <dbReference type="Proteomes" id="UP000219621"/>
    </source>
</evidence>
<accession>A0A286GZK5</accession>
<dbReference type="Proteomes" id="UP000219621">
    <property type="component" value="Unassembled WGS sequence"/>
</dbReference>
<keyword evidence="2" id="KW-1185">Reference proteome</keyword>
<evidence type="ECO:0000313" key="1">
    <source>
        <dbReference type="EMBL" id="SOE00494.1"/>
    </source>
</evidence>
<organism evidence="1 2">
    <name type="scientific">Caenispirillum bisanense</name>
    <dbReference type="NCBI Taxonomy" id="414052"/>
    <lineage>
        <taxon>Bacteria</taxon>
        <taxon>Pseudomonadati</taxon>
        <taxon>Pseudomonadota</taxon>
        <taxon>Alphaproteobacteria</taxon>
        <taxon>Rhodospirillales</taxon>
        <taxon>Novispirillaceae</taxon>
        <taxon>Caenispirillum</taxon>
    </lineage>
</organism>
<sequence>MSQPHIVPQEIIAHLRARFIDQGIDAKPVFVIGPDREDGQIEFFTGDGRLWPVVMRVGADGLVPVADRAAADDARPAASLTEAVDGVLALLGASAPQPLRDRSAELADA</sequence>
<reference evidence="1 2" key="1">
    <citation type="submission" date="2017-09" db="EMBL/GenBank/DDBJ databases">
        <authorList>
            <person name="Ehlers B."/>
            <person name="Leendertz F.H."/>
        </authorList>
    </citation>
    <scope>NUCLEOTIDE SEQUENCE [LARGE SCALE GENOMIC DNA]</scope>
    <source>
        <strain evidence="1 2">USBA 140</strain>
    </source>
</reference>
<proteinExistence type="predicted"/>